<evidence type="ECO:0000256" key="1">
    <source>
        <dbReference type="SAM" id="Phobius"/>
    </source>
</evidence>
<protein>
    <submittedName>
        <fullName evidence="2">YitT family protein</fullName>
    </submittedName>
</protein>
<proteinExistence type="predicted"/>
<dbReference type="Proteomes" id="UP000823927">
    <property type="component" value="Unassembled WGS sequence"/>
</dbReference>
<keyword evidence="1" id="KW-0812">Transmembrane</keyword>
<evidence type="ECO:0000313" key="2">
    <source>
        <dbReference type="EMBL" id="HIS47062.1"/>
    </source>
</evidence>
<sequence>MNKKELLIRYAVFILGLFINSLGVALITKADLGTSPISSIPFTLSLTFTPTLGQFTIIFSLLLILIQIILERKSYQPVQLLQIPVSVAFGYFIDFSAEYIFFWVQPESYIQAVIYLLLGCLILGFGVYIEVFANVVMLPGEGTVKSISKILGTSFGTTKVAMDISMSVIALLISLILSHQIQGVREGTIIAAVLVGFISRIFGRLCRPVACRILAQAR</sequence>
<reference evidence="2" key="2">
    <citation type="journal article" date="2021" name="PeerJ">
        <title>Extensive microbial diversity within the chicken gut microbiome revealed by metagenomics and culture.</title>
        <authorList>
            <person name="Gilroy R."/>
            <person name="Ravi A."/>
            <person name="Getino M."/>
            <person name="Pursley I."/>
            <person name="Horton D.L."/>
            <person name="Alikhan N.F."/>
            <person name="Baker D."/>
            <person name="Gharbi K."/>
            <person name="Hall N."/>
            <person name="Watson M."/>
            <person name="Adriaenssens E.M."/>
            <person name="Foster-Nyarko E."/>
            <person name="Jarju S."/>
            <person name="Secka A."/>
            <person name="Antonio M."/>
            <person name="Oren A."/>
            <person name="Chaudhuri R.R."/>
            <person name="La Ragione R."/>
            <person name="Hildebrand F."/>
            <person name="Pallen M.J."/>
        </authorList>
    </citation>
    <scope>NUCLEOTIDE SEQUENCE</scope>
    <source>
        <strain evidence="2">CHK178-757</strain>
    </source>
</reference>
<reference evidence="2" key="1">
    <citation type="submission" date="2020-10" db="EMBL/GenBank/DDBJ databases">
        <authorList>
            <person name="Gilroy R."/>
        </authorList>
    </citation>
    <scope>NUCLEOTIDE SEQUENCE</scope>
    <source>
        <strain evidence="2">CHK178-757</strain>
    </source>
</reference>
<feature type="transmembrane region" description="Helical" evidence="1">
    <location>
        <begin position="7"/>
        <end position="28"/>
    </location>
</feature>
<accession>A0A9D1F4W5</accession>
<dbReference type="InterPro" id="IPR038750">
    <property type="entry name" value="YczE/YyaS-like"/>
</dbReference>
<feature type="transmembrane region" description="Helical" evidence="1">
    <location>
        <begin position="187"/>
        <end position="203"/>
    </location>
</feature>
<evidence type="ECO:0000313" key="3">
    <source>
        <dbReference type="Proteomes" id="UP000823927"/>
    </source>
</evidence>
<keyword evidence="1" id="KW-1133">Transmembrane helix</keyword>
<dbReference type="PANTHER" id="PTHR40078">
    <property type="entry name" value="INTEGRAL MEMBRANE PROTEIN-RELATED"/>
    <property type="match status" value="1"/>
</dbReference>
<feature type="transmembrane region" description="Helical" evidence="1">
    <location>
        <begin position="48"/>
        <end position="69"/>
    </location>
</feature>
<comment type="caution">
    <text evidence="2">The sequence shown here is derived from an EMBL/GenBank/DDBJ whole genome shotgun (WGS) entry which is preliminary data.</text>
</comment>
<feature type="transmembrane region" description="Helical" evidence="1">
    <location>
        <begin position="81"/>
        <end position="102"/>
    </location>
</feature>
<feature type="transmembrane region" description="Helical" evidence="1">
    <location>
        <begin position="160"/>
        <end position="181"/>
    </location>
</feature>
<gene>
    <name evidence="2" type="ORF">IAB46_05790</name>
</gene>
<organism evidence="2 3">
    <name type="scientific">Candidatus Scybalocola faecigallinarum</name>
    <dbReference type="NCBI Taxonomy" id="2840941"/>
    <lineage>
        <taxon>Bacteria</taxon>
        <taxon>Bacillati</taxon>
        <taxon>Bacillota</taxon>
        <taxon>Clostridia</taxon>
        <taxon>Lachnospirales</taxon>
        <taxon>Lachnospiraceae</taxon>
        <taxon>Lachnospiraceae incertae sedis</taxon>
        <taxon>Candidatus Scybalocola (ex Gilroy et al. 2021)</taxon>
    </lineage>
</organism>
<dbReference type="AlphaFoldDB" id="A0A9D1F4W5"/>
<dbReference type="EMBL" id="DVIT01000022">
    <property type="protein sequence ID" value="HIS47062.1"/>
    <property type="molecule type" value="Genomic_DNA"/>
</dbReference>
<name>A0A9D1F4W5_9FIRM</name>
<dbReference type="PANTHER" id="PTHR40078:SF1">
    <property type="entry name" value="INTEGRAL MEMBRANE PROTEIN"/>
    <property type="match status" value="1"/>
</dbReference>
<dbReference type="Pfam" id="PF19700">
    <property type="entry name" value="DUF6198"/>
    <property type="match status" value="1"/>
</dbReference>
<keyword evidence="1" id="KW-0472">Membrane</keyword>
<feature type="transmembrane region" description="Helical" evidence="1">
    <location>
        <begin position="114"/>
        <end position="139"/>
    </location>
</feature>